<reference evidence="3" key="1">
    <citation type="submission" date="2020-08" db="EMBL/GenBank/DDBJ databases">
        <title>Multicomponent nature underlies the extraordinary mechanical properties of spider dragline silk.</title>
        <authorList>
            <person name="Kono N."/>
            <person name="Nakamura H."/>
            <person name="Mori M."/>
            <person name="Yoshida Y."/>
            <person name="Ohtoshi R."/>
            <person name="Malay A.D."/>
            <person name="Moran D.A.P."/>
            <person name="Tomita M."/>
            <person name="Numata K."/>
            <person name="Arakawa K."/>
        </authorList>
    </citation>
    <scope>NUCLEOTIDE SEQUENCE</scope>
</reference>
<feature type="transmembrane region" description="Helical" evidence="2">
    <location>
        <begin position="110"/>
        <end position="131"/>
    </location>
</feature>
<name>A0A8X6T5K5_NEPPI</name>
<protein>
    <submittedName>
        <fullName evidence="3">Uncharacterized protein</fullName>
    </submittedName>
</protein>
<keyword evidence="2" id="KW-1133">Transmembrane helix</keyword>
<dbReference type="Proteomes" id="UP000887013">
    <property type="component" value="Unassembled WGS sequence"/>
</dbReference>
<evidence type="ECO:0000313" key="3">
    <source>
        <dbReference type="EMBL" id="GFS75176.1"/>
    </source>
</evidence>
<evidence type="ECO:0000256" key="2">
    <source>
        <dbReference type="SAM" id="Phobius"/>
    </source>
</evidence>
<dbReference type="AlphaFoldDB" id="A0A8X6T5K5"/>
<sequence>MEVYYRLAGSICPLTFILIGWNYNGLCPANEFLPPLMVLTGVLAITAILFRIIKVHWFLPEDDLFCLLFGSIPLSIDFVFICSFFILYTWINRLKPSNNHTSLYYCDDTFYNITLELIYITQWFVLAYALLRLLQGQSLGGQTQDRSVFKMQMKKFDVEVATCFSEPVLKEKANDASTSNVDFSAASSNSEKLKKETDYQSCSTKEKVDHPHVGEASSLSEMSSNEETEQSPGSTTRELPSPDIDVVADSISGILLLVWLIMLTYLGAVNIGQCPANQFLPVSMVIAGFLAVVAVFV</sequence>
<keyword evidence="2" id="KW-0812">Transmembrane</keyword>
<evidence type="ECO:0000256" key="1">
    <source>
        <dbReference type="SAM" id="MobiDB-lite"/>
    </source>
</evidence>
<feature type="transmembrane region" description="Helical" evidence="2">
    <location>
        <begin position="7"/>
        <end position="26"/>
    </location>
</feature>
<feature type="region of interest" description="Disordered" evidence="1">
    <location>
        <begin position="196"/>
        <end position="242"/>
    </location>
</feature>
<keyword evidence="4" id="KW-1185">Reference proteome</keyword>
<gene>
    <name evidence="3" type="ORF">NPIL_417491</name>
</gene>
<organism evidence="3 4">
    <name type="scientific">Nephila pilipes</name>
    <name type="common">Giant wood spider</name>
    <name type="synonym">Nephila maculata</name>
    <dbReference type="NCBI Taxonomy" id="299642"/>
    <lineage>
        <taxon>Eukaryota</taxon>
        <taxon>Metazoa</taxon>
        <taxon>Ecdysozoa</taxon>
        <taxon>Arthropoda</taxon>
        <taxon>Chelicerata</taxon>
        <taxon>Arachnida</taxon>
        <taxon>Araneae</taxon>
        <taxon>Araneomorphae</taxon>
        <taxon>Entelegynae</taxon>
        <taxon>Araneoidea</taxon>
        <taxon>Nephilidae</taxon>
        <taxon>Nephila</taxon>
    </lineage>
</organism>
<feature type="transmembrane region" description="Helical" evidence="2">
    <location>
        <begin position="65"/>
        <end position="90"/>
    </location>
</feature>
<feature type="transmembrane region" description="Helical" evidence="2">
    <location>
        <begin position="246"/>
        <end position="266"/>
    </location>
</feature>
<dbReference type="PANTHER" id="PTHR33444:SF2">
    <property type="entry name" value="MARVEL DOMAIN-CONTAINING PROTEIN"/>
    <property type="match status" value="1"/>
</dbReference>
<proteinExistence type="predicted"/>
<feature type="transmembrane region" description="Helical" evidence="2">
    <location>
        <begin position="32"/>
        <end position="53"/>
    </location>
</feature>
<keyword evidence="2" id="KW-0472">Membrane</keyword>
<accession>A0A8X6T5K5</accession>
<dbReference type="EMBL" id="BMAW01050415">
    <property type="protein sequence ID" value="GFS75176.1"/>
    <property type="molecule type" value="Genomic_DNA"/>
</dbReference>
<evidence type="ECO:0000313" key="4">
    <source>
        <dbReference type="Proteomes" id="UP000887013"/>
    </source>
</evidence>
<comment type="caution">
    <text evidence="3">The sequence shown here is derived from an EMBL/GenBank/DDBJ whole genome shotgun (WGS) entry which is preliminary data.</text>
</comment>
<feature type="compositionally biased region" description="Basic and acidic residues" evidence="1">
    <location>
        <begin position="196"/>
        <end position="213"/>
    </location>
</feature>
<feature type="transmembrane region" description="Helical" evidence="2">
    <location>
        <begin position="278"/>
        <end position="296"/>
    </location>
</feature>
<dbReference type="PANTHER" id="PTHR33444">
    <property type="entry name" value="SI:DKEY-19B23.12-RELATED"/>
    <property type="match status" value="1"/>
</dbReference>
<dbReference type="InterPro" id="IPR040350">
    <property type="entry name" value="TMEM272"/>
</dbReference>